<dbReference type="InterPro" id="IPR036583">
    <property type="entry name" value="23S_rRNA_IVS_sf"/>
</dbReference>
<reference evidence="1" key="1">
    <citation type="submission" date="2020-01" db="EMBL/GenBank/DDBJ databases">
        <authorList>
            <person name="Seo Y.L."/>
        </authorList>
    </citation>
    <scope>NUCLEOTIDE SEQUENCE</scope>
    <source>
        <strain evidence="1">R11</strain>
    </source>
</reference>
<proteinExistence type="predicted"/>
<evidence type="ECO:0000313" key="2">
    <source>
        <dbReference type="Proteomes" id="UP000638732"/>
    </source>
</evidence>
<dbReference type="Gene3D" id="1.20.1440.60">
    <property type="entry name" value="23S rRNA-intervening sequence"/>
    <property type="match status" value="1"/>
</dbReference>
<evidence type="ECO:0000313" key="1">
    <source>
        <dbReference type="EMBL" id="NCD70463.1"/>
    </source>
</evidence>
<dbReference type="NCBIfam" id="TIGR02436">
    <property type="entry name" value="four helix bundle protein"/>
    <property type="match status" value="1"/>
</dbReference>
<dbReference type="InterPro" id="IPR012657">
    <property type="entry name" value="23S_rRNA-intervening_sequence"/>
</dbReference>
<reference evidence="1" key="2">
    <citation type="submission" date="2020-10" db="EMBL/GenBank/DDBJ databases">
        <title>Mucilaginibacter sp. nov., isolated from soil.</title>
        <authorList>
            <person name="Jeon C.O."/>
        </authorList>
    </citation>
    <scope>NUCLEOTIDE SEQUENCE</scope>
    <source>
        <strain evidence="1">R11</strain>
    </source>
</reference>
<dbReference type="PANTHER" id="PTHR38471">
    <property type="entry name" value="FOUR HELIX BUNDLE PROTEIN"/>
    <property type="match status" value="1"/>
</dbReference>
<dbReference type="AlphaFoldDB" id="A0A966DSR7"/>
<dbReference type="PANTHER" id="PTHR38471:SF2">
    <property type="entry name" value="FOUR HELIX BUNDLE PROTEIN"/>
    <property type="match status" value="1"/>
</dbReference>
<dbReference type="SUPFAM" id="SSF158446">
    <property type="entry name" value="IVS-encoded protein-like"/>
    <property type="match status" value="1"/>
</dbReference>
<dbReference type="RefSeq" id="WP_166586440.1">
    <property type="nucleotide sequence ID" value="NZ_WWEO01000043.1"/>
</dbReference>
<sequence>MPVRHNFKNLKVWQKAMDLADLVFEFSKGLPVMEKYNLIDQINRCSVSIPSNIAEGSGKRTNVHFAEFLSTSISSSYELETPLIICERRGYGSVDVLRSVFELLGEVQKMLFNFREYIVNDKELSEVKS</sequence>
<protein>
    <submittedName>
        <fullName evidence="1">Four helix bundle protein</fullName>
    </submittedName>
</protein>
<dbReference type="EMBL" id="WWEO01000043">
    <property type="protein sequence ID" value="NCD70463.1"/>
    <property type="molecule type" value="Genomic_DNA"/>
</dbReference>
<dbReference type="Proteomes" id="UP000638732">
    <property type="component" value="Unassembled WGS sequence"/>
</dbReference>
<dbReference type="CDD" id="cd16377">
    <property type="entry name" value="23S_rRNA_IVP_like"/>
    <property type="match status" value="1"/>
</dbReference>
<accession>A0A966DSR7</accession>
<keyword evidence="2" id="KW-1185">Reference proteome</keyword>
<comment type="caution">
    <text evidence="1">The sequence shown here is derived from an EMBL/GenBank/DDBJ whole genome shotgun (WGS) entry which is preliminary data.</text>
</comment>
<organism evidence="1 2">
    <name type="scientific">Mucilaginibacter agri</name>
    <dbReference type="NCBI Taxonomy" id="2695265"/>
    <lineage>
        <taxon>Bacteria</taxon>
        <taxon>Pseudomonadati</taxon>
        <taxon>Bacteroidota</taxon>
        <taxon>Sphingobacteriia</taxon>
        <taxon>Sphingobacteriales</taxon>
        <taxon>Sphingobacteriaceae</taxon>
        <taxon>Mucilaginibacter</taxon>
    </lineage>
</organism>
<name>A0A966DSR7_9SPHI</name>
<dbReference type="Pfam" id="PF05635">
    <property type="entry name" value="23S_rRNA_IVP"/>
    <property type="match status" value="1"/>
</dbReference>
<gene>
    <name evidence="1" type="ORF">GSY63_13930</name>
</gene>